<keyword evidence="3" id="KW-0006">Acetoin catabolism</keyword>
<dbReference type="CDD" id="cd09994">
    <property type="entry name" value="HDAC_AcuC_like"/>
    <property type="match status" value="1"/>
</dbReference>
<evidence type="ECO:0000256" key="2">
    <source>
        <dbReference type="ARBA" id="ARBA00020218"/>
    </source>
</evidence>
<evidence type="ECO:0000256" key="3">
    <source>
        <dbReference type="ARBA" id="ARBA00022627"/>
    </source>
</evidence>
<dbReference type="PANTHER" id="PTHR10625">
    <property type="entry name" value="HISTONE DEACETYLASE HDAC1-RELATED"/>
    <property type="match status" value="1"/>
</dbReference>
<name>A0A6J6SCS2_9ZZZZ</name>
<dbReference type="InterPro" id="IPR003085">
    <property type="entry name" value="AcuC"/>
</dbReference>
<dbReference type="Gene3D" id="3.40.800.20">
    <property type="entry name" value="Histone deacetylase domain"/>
    <property type="match status" value="1"/>
</dbReference>
<dbReference type="AlphaFoldDB" id="A0A6J6SCS2"/>
<dbReference type="SUPFAM" id="SSF52768">
    <property type="entry name" value="Arginase/deacetylase"/>
    <property type="match status" value="1"/>
</dbReference>
<dbReference type="Pfam" id="PF00850">
    <property type="entry name" value="Hist_deacetyl"/>
    <property type="match status" value="1"/>
</dbReference>
<accession>A0A6J6SCS2</accession>
<dbReference type="GO" id="GO:0004407">
    <property type="term" value="F:histone deacetylase activity"/>
    <property type="evidence" value="ECO:0007669"/>
    <property type="project" value="TreeGrafter"/>
</dbReference>
<evidence type="ECO:0000256" key="1">
    <source>
        <dbReference type="ARBA" id="ARBA00005101"/>
    </source>
</evidence>
<evidence type="ECO:0000259" key="4">
    <source>
        <dbReference type="Pfam" id="PF00850"/>
    </source>
</evidence>
<protein>
    <recommendedName>
        <fullName evidence="2">Acetoin utilization protein AcuC</fullName>
    </recommendedName>
</protein>
<dbReference type="GO" id="GO:0045150">
    <property type="term" value="P:acetoin catabolic process"/>
    <property type="evidence" value="ECO:0007669"/>
    <property type="project" value="UniProtKB-UniPathway"/>
</dbReference>
<dbReference type="InterPro" id="IPR000286">
    <property type="entry name" value="HDACs"/>
</dbReference>
<dbReference type="PANTHER" id="PTHR10625:SF10">
    <property type="entry name" value="HISTONE DEACETYLASE HDAC1"/>
    <property type="match status" value="1"/>
</dbReference>
<dbReference type="PRINTS" id="PR01272">
    <property type="entry name" value="ACUCPROTEIN"/>
</dbReference>
<comment type="pathway">
    <text evidence="1">Ketone degradation; acetoin degradation.</text>
</comment>
<dbReference type="InterPro" id="IPR023801">
    <property type="entry name" value="His_deacetylse_dom"/>
</dbReference>
<dbReference type="EMBL" id="CAEZYW010000027">
    <property type="protein sequence ID" value="CAB4732656.1"/>
    <property type="molecule type" value="Genomic_DNA"/>
</dbReference>
<feature type="domain" description="Histone deacetylase" evidence="4">
    <location>
        <begin position="22"/>
        <end position="319"/>
    </location>
</feature>
<dbReference type="InterPro" id="IPR037138">
    <property type="entry name" value="His_deacetylse_dom_sf"/>
</dbReference>
<sequence>MSERVGVVWDERLRAYDFGPGHPLAPIRVELAMRLAREFGLFDHLNVEMLGPVPLAELEDLLRVHEPGYIEAVQRASADPRQVDLRRGLGTSDTPVFAGMHEASMRVAGATLTGARALLEGRVEHAVNLAGGLHHAMPGAAEGFCVYSDIGVAIAWLLDQGIERVAYVDVDVHHGDGVQAIFWDDPRVMTISIHESPATLFPGTGWPTEVGGPGALGTAVNVALPAGTGDQGFLRALHAVVPDLLGAFAPQVLVTQQGVDSHLEDPLANLTMTIDGQRMSYEALHRWAHRYAAGRWLAVGGGGYEWVNVVPRAWTHLIAEATGHRIDPSAPVPQAFADYVTSALGRSAPELMTDGHHPWPKACDDGFDRDDHVDLAILATREACFPYWGLVAEPGGWN</sequence>
<proteinExistence type="predicted"/>
<dbReference type="InterPro" id="IPR023696">
    <property type="entry name" value="Ureohydrolase_dom_sf"/>
</dbReference>
<dbReference type="GO" id="GO:0040029">
    <property type="term" value="P:epigenetic regulation of gene expression"/>
    <property type="evidence" value="ECO:0007669"/>
    <property type="project" value="TreeGrafter"/>
</dbReference>
<organism evidence="5">
    <name type="scientific">freshwater metagenome</name>
    <dbReference type="NCBI Taxonomy" id="449393"/>
    <lineage>
        <taxon>unclassified sequences</taxon>
        <taxon>metagenomes</taxon>
        <taxon>ecological metagenomes</taxon>
    </lineage>
</organism>
<reference evidence="5" key="1">
    <citation type="submission" date="2020-05" db="EMBL/GenBank/DDBJ databases">
        <authorList>
            <person name="Chiriac C."/>
            <person name="Salcher M."/>
            <person name="Ghai R."/>
            <person name="Kavagutti S V."/>
        </authorList>
    </citation>
    <scope>NUCLEOTIDE SEQUENCE</scope>
</reference>
<gene>
    <name evidence="5" type="ORF">UFOPK2786_00283</name>
</gene>
<evidence type="ECO:0000313" key="5">
    <source>
        <dbReference type="EMBL" id="CAB4732656.1"/>
    </source>
</evidence>
<dbReference type="PRINTS" id="PR01270">
    <property type="entry name" value="HDASUPER"/>
</dbReference>
<dbReference type="UniPathway" id="UPA00040"/>